<dbReference type="Gene3D" id="1.10.630.10">
    <property type="entry name" value="Cytochrome P450"/>
    <property type="match status" value="1"/>
</dbReference>
<keyword evidence="8 12" id="KW-0408">Iron</keyword>
<evidence type="ECO:0000313" key="16">
    <source>
        <dbReference type="Proteomes" id="UP000532311"/>
    </source>
</evidence>
<sequence>MADIEKPFPVETEKVDNTTIEYERAQLLAHLPDPDAGKTVEERQAIEKKLMWKVDLALIPWLSFLYLLSFLDRTNIGNARLAGLEIDLRMVKGDYNNALTIFFVSYAVVEPATNALLKKITPRLFFTLIILTWGLIMTLMGLVTNVKGLLAARFFLGMAEAGLFPGVNYYLSCWYKSSEIGIRSSIFFSAAALAGSFGGLLAAVIAKMDGIGGKPGWAWIFILEGLATVVAGLACWWLVFDWPATASFLSPDDQIRIQRRLIMDRQGRTAEDFDKRHMFAALKDWKTYGYMLIYMGCLTPLYAFSLFLPTIIAGMGHAGTKAQLLSVPPYAVVAALTICVGFYGDRTRQRGYCNIAIVLLGIAGFAMLIATSNPTVQYVGVFLGAAGIYPTVPNTLSWLNNNTEGSLKRAFVLGVVVGWGNLNGVVSSNIYLLREKPRYYTGHGVVFGYLVVFLLGGSILMHLGLRKMNRDRSLGAEVQVPIFTSRYGLIPIGVVILTLVIGSCLLAQHSEPPVLNPVRPFEVINLPRLYRFMRYSLDILNQGTQRFPNRPYKLFCEWGELVILPPEYIDDIKNDKRFDFGVAASDDNHAYIPGFNALLHDPFMSKIISRQLTQALGRLTAPLSDEAAMVMKAIITDSRGMCLFFHGGLMIRTMARKLIGLHTEWHVLNLREDVANIVTRMSSRIFMGEELCHDEGWNKAQAHYTMKTFQAMMVLCMVPRWLRAYIHWILPPCWIVRRSLAAARKQLAPHIARRQEIKTAALARGENSPFDDTIEWFSQSGSQVPPADCQISLSLAAIHTTTDLLSQVMIDIAAYPVLFAEMREEVIRVLSASGLTKTALSNLKLMDSVVKESQRLKPILLGWRRQALADATLSNGIKFKQGQKVAVTSTHMWSNENYDMAKEFNPYRFISDTEKTSSLVSTSPNHLGFGHGIHACPGRFFAANEVKIALCHLLLKYDWKFKDDRKPEPMAFGMAYVANPFAKLMIRRRGEEMDLSTLNC</sequence>
<evidence type="ECO:0000256" key="4">
    <source>
        <dbReference type="ARBA" id="ARBA00022448"/>
    </source>
</evidence>
<feature type="transmembrane region" description="Helical" evidence="13">
    <location>
        <begin position="292"/>
        <end position="315"/>
    </location>
</feature>
<dbReference type="InterPro" id="IPR002403">
    <property type="entry name" value="Cyt_P450_E_grp-IV"/>
</dbReference>
<evidence type="ECO:0000256" key="3">
    <source>
        <dbReference type="ARBA" id="ARBA00010617"/>
    </source>
</evidence>
<feature type="transmembrane region" description="Helical" evidence="13">
    <location>
        <begin position="124"/>
        <end position="144"/>
    </location>
</feature>
<feature type="transmembrane region" description="Helical" evidence="13">
    <location>
        <begin position="376"/>
        <end position="399"/>
    </location>
</feature>
<comment type="cofactor">
    <cofactor evidence="1 12">
        <name>heme</name>
        <dbReference type="ChEBI" id="CHEBI:30413"/>
    </cofactor>
</comment>
<dbReference type="GO" id="GO:0020037">
    <property type="term" value="F:heme binding"/>
    <property type="evidence" value="ECO:0007669"/>
    <property type="project" value="InterPro"/>
</dbReference>
<evidence type="ECO:0000256" key="1">
    <source>
        <dbReference type="ARBA" id="ARBA00001971"/>
    </source>
</evidence>
<feature type="transmembrane region" description="Helical" evidence="13">
    <location>
        <begin position="98"/>
        <end position="117"/>
    </location>
</feature>
<keyword evidence="12" id="KW-0349">Heme</keyword>
<evidence type="ECO:0000256" key="12">
    <source>
        <dbReference type="PIRSR" id="PIRSR602403-1"/>
    </source>
</evidence>
<dbReference type="InterPro" id="IPR011701">
    <property type="entry name" value="MFS"/>
</dbReference>
<dbReference type="InterPro" id="IPR036259">
    <property type="entry name" value="MFS_trans_sf"/>
</dbReference>
<gene>
    <name evidence="15" type="ORF">FGLOB1_6991</name>
</gene>
<keyword evidence="4" id="KW-0813">Transport</keyword>
<organism evidence="15 16">
    <name type="scientific">Fusarium globosum</name>
    <dbReference type="NCBI Taxonomy" id="78864"/>
    <lineage>
        <taxon>Eukaryota</taxon>
        <taxon>Fungi</taxon>
        <taxon>Dikarya</taxon>
        <taxon>Ascomycota</taxon>
        <taxon>Pezizomycotina</taxon>
        <taxon>Sordariomycetes</taxon>
        <taxon>Hypocreomycetidae</taxon>
        <taxon>Hypocreales</taxon>
        <taxon>Nectriaceae</taxon>
        <taxon>Fusarium</taxon>
        <taxon>Fusarium fujikuroi species complex</taxon>
    </lineage>
</organism>
<dbReference type="PANTHER" id="PTHR43791">
    <property type="entry name" value="PERMEASE-RELATED"/>
    <property type="match status" value="1"/>
</dbReference>
<feature type="transmembrane region" description="Helical" evidence="13">
    <location>
        <begin position="150"/>
        <end position="172"/>
    </location>
</feature>
<feature type="domain" description="Major facilitator superfamily (MFS) profile" evidence="14">
    <location>
        <begin position="58"/>
        <end position="469"/>
    </location>
</feature>
<comment type="similarity">
    <text evidence="3">Belongs to the cytochrome P450 family.</text>
</comment>
<dbReference type="Gene3D" id="1.20.1250.20">
    <property type="entry name" value="MFS general substrate transporter like domains"/>
    <property type="match status" value="2"/>
</dbReference>
<feature type="transmembrane region" description="Helical" evidence="13">
    <location>
        <begin position="411"/>
        <end position="433"/>
    </location>
</feature>
<feature type="transmembrane region" description="Helical" evidence="13">
    <location>
        <begin position="327"/>
        <end position="344"/>
    </location>
</feature>
<dbReference type="AlphaFoldDB" id="A0A8H6D7Y3"/>
<keyword evidence="16" id="KW-1185">Reference proteome</keyword>
<feature type="transmembrane region" description="Helical" evidence="13">
    <location>
        <begin position="351"/>
        <end position="370"/>
    </location>
</feature>
<proteinExistence type="inferred from homology"/>
<feature type="transmembrane region" description="Helical" evidence="13">
    <location>
        <begin position="184"/>
        <end position="205"/>
    </location>
</feature>
<dbReference type="EMBL" id="JAAQPF010000299">
    <property type="protein sequence ID" value="KAF5707353.1"/>
    <property type="molecule type" value="Genomic_DNA"/>
</dbReference>
<keyword evidence="9" id="KW-0503">Monooxygenase</keyword>
<dbReference type="Pfam" id="PF07690">
    <property type="entry name" value="MFS_1"/>
    <property type="match status" value="1"/>
</dbReference>
<evidence type="ECO:0000256" key="7">
    <source>
        <dbReference type="ARBA" id="ARBA00022989"/>
    </source>
</evidence>
<evidence type="ECO:0000256" key="2">
    <source>
        <dbReference type="ARBA" id="ARBA00004141"/>
    </source>
</evidence>
<name>A0A8H6D7Y3_9HYPO</name>
<dbReference type="SUPFAM" id="SSF48264">
    <property type="entry name" value="Cytochrome P450"/>
    <property type="match status" value="1"/>
</dbReference>
<dbReference type="GO" id="GO:0016020">
    <property type="term" value="C:membrane"/>
    <property type="evidence" value="ECO:0007669"/>
    <property type="project" value="UniProtKB-SubCell"/>
</dbReference>
<keyword evidence="10 13" id="KW-0472">Membrane</keyword>
<keyword evidence="5 13" id="KW-0812">Transmembrane</keyword>
<protein>
    <submittedName>
        <fullName evidence="15">Allantoate permease</fullName>
    </submittedName>
</protein>
<feature type="transmembrane region" description="Helical" evidence="13">
    <location>
        <begin position="445"/>
        <end position="465"/>
    </location>
</feature>
<dbReference type="InterPro" id="IPR020846">
    <property type="entry name" value="MFS_dom"/>
</dbReference>
<dbReference type="GO" id="GO:0016705">
    <property type="term" value="F:oxidoreductase activity, acting on paired donors, with incorporation or reduction of molecular oxygen"/>
    <property type="evidence" value="ECO:0007669"/>
    <property type="project" value="InterPro"/>
</dbReference>
<comment type="caution">
    <text evidence="15">The sequence shown here is derived from an EMBL/GenBank/DDBJ whole genome shotgun (WGS) entry which is preliminary data.</text>
</comment>
<dbReference type="PROSITE" id="PS50850">
    <property type="entry name" value="MFS"/>
    <property type="match status" value="1"/>
</dbReference>
<evidence type="ECO:0000256" key="13">
    <source>
        <dbReference type="SAM" id="Phobius"/>
    </source>
</evidence>
<dbReference type="Pfam" id="PF00067">
    <property type="entry name" value="p450"/>
    <property type="match status" value="1"/>
</dbReference>
<evidence type="ECO:0000256" key="10">
    <source>
        <dbReference type="ARBA" id="ARBA00023136"/>
    </source>
</evidence>
<feature type="transmembrane region" description="Helical" evidence="13">
    <location>
        <begin position="486"/>
        <end position="508"/>
    </location>
</feature>
<keyword evidence="9" id="KW-0560">Oxidoreductase</keyword>
<dbReference type="PROSITE" id="PS00086">
    <property type="entry name" value="CYTOCHROME_P450"/>
    <property type="match status" value="1"/>
</dbReference>
<keyword evidence="7 13" id="KW-1133">Transmembrane helix</keyword>
<evidence type="ECO:0000256" key="5">
    <source>
        <dbReference type="ARBA" id="ARBA00022692"/>
    </source>
</evidence>
<dbReference type="GO" id="GO:0004497">
    <property type="term" value="F:monooxygenase activity"/>
    <property type="evidence" value="ECO:0007669"/>
    <property type="project" value="UniProtKB-KW"/>
</dbReference>
<feature type="transmembrane region" description="Helical" evidence="13">
    <location>
        <begin position="217"/>
        <end position="240"/>
    </location>
</feature>
<dbReference type="InterPro" id="IPR017972">
    <property type="entry name" value="Cyt_P450_CS"/>
</dbReference>
<feature type="transmembrane region" description="Helical" evidence="13">
    <location>
        <begin position="50"/>
        <end position="71"/>
    </location>
</feature>
<keyword evidence="11" id="KW-0325">Glycoprotein</keyword>
<dbReference type="InterPro" id="IPR001128">
    <property type="entry name" value="Cyt_P450"/>
</dbReference>
<dbReference type="PANTHER" id="PTHR43791:SF19">
    <property type="entry name" value="TRANSPORTER, PUTATIVE (AFU_ORTHOLOGUE AFUA_1G01812)-RELATED"/>
    <property type="match status" value="1"/>
</dbReference>
<dbReference type="FunFam" id="1.20.1250.20:FF:000034">
    <property type="entry name" value="MFS general substrate transporter"/>
    <property type="match status" value="1"/>
</dbReference>
<evidence type="ECO:0000256" key="6">
    <source>
        <dbReference type="ARBA" id="ARBA00022723"/>
    </source>
</evidence>
<reference evidence="15 16" key="1">
    <citation type="submission" date="2020-05" db="EMBL/GenBank/DDBJ databases">
        <title>Identification and distribution of gene clusters putatively required for synthesis of sphingolipid metabolism inhibitors in phylogenetically diverse species of the filamentous fungus Fusarium.</title>
        <authorList>
            <person name="Kim H.-S."/>
            <person name="Busman M."/>
            <person name="Brown D.W."/>
            <person name="Divon H."/>
            <person name="Uhlig S."/>
            <person name="Proctor R.H."/>
        </authorList>
    </citation>
    <scope>NUCLEOTIDE SEQUENCE [LARGE SCALE GENOMIC DNA]</scope>
    <source>
        <strain evidence="15 16">NRRL 26131</strain>
    </source>
</reference>
<evidence type="ECO:0000256" key="11">
    <source>
        <dbReference type="ARBA" id="ARBA00023180"/>
    </source>
</evidence>
<evidence type="ECO:0000256" key="8">
    <source>
        <dbReference type="ARBA" id="ARBA00023004"/>
    </source>
</evidence>
<dbReference type="GO" id="GO:0022857">
    <property type="term" value="F:transmembrane transporter activity"/>
    <property type="evidence" value="ECO:0007669"/>
    <property type="project" value="InterPro"/>
</dbReference>
<accession>A0A8H6D7Y3</accession>
<keyword evidence="6 12" id="KW-0479">Metal-binding</keyword>
<feature type="binding site" description="axial binding residue" evidence="12">
    <location>
        <position position="936"/>
    </location>
    <ligand>
        <name>heme</name>
        <dbReference type="ChEBI" id="CHEBI:30413"/>
    </ligand>
    <ligandPart>
        <name>Fe</name>
        <dbReference type="ChEBI" id="CHEBI:18248"/>
    </ligandPart>
</feature>
<evidence type="ECO:0000313" key="15">
    <source>
        <dbReference type="EMBL" id="KAF5707353.1"/>
    </source>
</evidence>
<dbReference type="InterPro" id="IPR036396">
    <property type="entry name" value="Cyt_P450_sf"/>
</dbReference>
<dbReference type="Proteomes" id="UP000532311">
    <property type="component" value="Unassembled WGS sequence"/>
</dbReference>
<evidence type="ECO:0000256" key="9">
    <source>
        <dbReference type="ARBA" id="ARBA00023033"/>
    </source>
</evidence>
<dbReference type="PRINTS" id="PR00465">
    <property type="entry name" value="EP450IV"/>
</dbReference>
<dbReference type="CDD" id="cd11041">
    <property type="entry name" value="CYP503A1-like"/>
    <property type="match status" value="1"/>
</dbReference>
<dbReference type="FunFam" id="1.20.1250.20:FF:000068">
    <property type="entry name" value="MFS general substrate transporter"/>
    <property type="match status" value="1"/>
</dbReference>
<evidence type="ECO:0000259" key="14">
    <source>
        <dbReference type="PROSITE" id="PS50850"/>
    </source>
</evidence>
<dbReference type="GO" id="GO:0005506">
    <property type="term" value="F:iron ion binding"/>
    <property type="evidence" value="ECO:0007669"/>
    <property type="project" value="InterPro"/>
</dbReference>
<comment type="subcellular location">
    <subcellularLocation>
        <location evidence="2">Membrane</location>
        <topology evidence="2">Multi-pass membrane protein</topology>
    </subcellularLocation>
</comment>
<dbReference type="SUPFAM" id="SSF103473">
    <property type="entry name" value="MFS general substrate transporter"/>
    <property type="match status" value="1"/>
</dbReference>